<evidence type="ECO:0000259" key="1">
    <source>
        <dbReference type="Pfam" id="PF10502"/>
    </source>
</evidence>
<name>A0A2W5NBJ6_9SPHN</name>
<dbReference type="EMBL" id="QFPX01000033">
    <property type="protein sequence ID" value="PZQ50891.1"/>
    <property type="molecule type" value="Genomic_DNA"/>
</dbReference>
<dbReference type="SUPFAM" id="SSF51306">
    <property type="entry name" value="LexA/Signal peptidase"/>
    <property type="match status" value="1"/>
</dbReference>
<reference evidence="2 3" key="1">
    <citation type="submission" date="2017-08" db="EMBL/GenBank/DDBJ databases">
        <title>Infants hospitalized years apart are colonized by the same room-sourced microbial strains.</title>
        <authorList>
            <person name="Brooks B."/>
            <person name="Olm M.R."/>
            <person name="Firek B.A."/>
            <person name="Baker R."/>
            <person name="Thomas B.C."/>
            <person name="Morowitz M.J."/>
            <person name="Banfield J.F."/>
        </authorList>
    </citation>
    <scope>NUCLEOTIDE SEQUENCE [LARGE SCALE GENOMIC DNA]</scope>
    <source>
        <strain evidence="2">S2_005_002_R2_33</strain>
    </source>
</reference>
<dbReference type="GO" id="GO:0004252">
    <property type="term" value="F:serine-type endopeptidase activity"/>
    <property type="evidence" value="ECO:0007669"/>
    <property type="project" value="InterPro"/>
</dbReference>
<organism evidence="2 3">
    <name type="scientific">Novosphingobium pentaromativorans</name>
    <dbReference type="NCBI Taxonomy" id="205844"/>
    <lineage>
        <taxon>Bacteria</taxon>
        <taxon>Pseudomonadati</taxon>
        <taxon>Pseudomonadota</taxon>
        <taxon>Alphaproteobacteria</taxon>
        <taxon>Sphingomonadales</taxon>
        <taxon>Sphingomonadaceae</taxon>
        <taxon>Novosphingobium</taxon>
    </lineage>
</organism>
<dbReference type="InterPro" id="IPR019533">
    <property type="entry name" value="Peptidase_S26"/>
</dbReference>
<dbReference type="InterPro" id="IPR036286">
    <property type="entry name" value="LexA/Signal_pep-like_sf"/>
</dbReference>
<proteinExistence type="predicted"/>
<protein>
    <submittedName>
        <fullName evidence="2">Peptidase</fullName>
    </submittedName>
</protein>
<feature type="domain" description="Peptidase S26" evidence="1">
    <location>
        <begin position="71"/>
        <end position="197"/>
    </location>
</feature>
<dbReference type="AlphaFoldDB" id="A0A2W5NBJ6"/>
<comment type="caution">
    <text evidence="2">The sequence shown here is derived from an EMBL/GenBank/DDBJ whole genome shotgun (WGS) entry which is preliminary data.</text>
</comment>
<dbReference type="Pfam" id="PF10502">
    <property type="entry name" value="Peptidase_S26"/>
    <property type="match status" value="1"/>
</dbReference>
<dbReference type="GO" id="GO:0006465">
    <property type="term" value="P:signal peptide processing"/>
    <property type="evidence" value="ECO:0007669"/>
    <property type="project" value="InterPro"/>
</dbReference>
<evidence type="ECO:0000313" key="2">
    <source>
        <dbReference type="EMBL" id="PZQ50891.1"/>
    </source>
</evidence>
<sequence length="204" mass="22493">MRSPCSPSAETLRRHSARLRNILVALPRAAAGALAGDENDKPDRLRLCAALLVACPTALAAGIIMPRLAIVMSPSIEAWVVTESPGKIARGDYVRFTLRHPIAGRAPVQVTKHALCLPGDRLETREHPSLISRTELDGWYFCNGELLGVSMSRAHNGMRLDHLRWSGVIRPGMVYVGSRHPRGFDSRYFGLVPIAKLTRMERVL</sequence>
<dbReference type="Proteomes" id="UP000249082">
    <property type="component" value="Unassembled WGS sequence"/>
</dbReference>
<accession>A0A2W5NBJ6</accession>
<gene>
    <name evidence="2" type="ORF">DI555_22295</name>
</gene>
<evidence type="ECO:0000313" key="3">
    <source>
        <dbReference type="Proteomes" id="UP000249082"/>
    </source>
</evidence>